<reference evidence="13 14" key="1">
    <citation type="submission" date="2016-03" db="EMBL/GenBank/DDBJ databases">
        <title>Comparative genomics of Pseudogymnoascus destructans, the fungus causing white-nose syndrome of bats.</title>
        <authorList>
            <person name="Palmer J.M."/>
            <person name="Drees K.P."/>
            <person name="Foster J.T."/>
            <person name="Lindner D.L."/>
        </authorList>
    </citation>
    <scope>NUCLEOTIDE SEQUENCE [LARGE SCALE GENOMIC DNA]</scope>
    <source>
        <strain evidence="13 14">UAMH 10579</strain>
    </source>
</reference>
<dbReference type="InterPro" id="IPR050288">
    <property type="entry name" value="Cellulose_deg_GH3"/>
</dbReference>
<dbReference type="EC" id="3.2.1.21" evidence="4 11"/>
<protein>
    <recommendedName>
        <fullName evidence="4 11">beta-glucosidase</fullName>
        <ecNumber evidence="4 11">3.2.1.21</ecNumber>
    </recommendedName>
</protein>
<dbReference type="Gene3D" id="3.20.20.300">
    <property type="entry name" value="Glycoside hydrolase, family 3, N-terminal domain"/>
    <property type="match status" value="1"/>
</dbReference>
<dbReference type="InterPro" id="IPR001764">
    <property type="entry name" value="Glyco_hydro_3_N"/>
</dbReference>
<dbReference type="PROSITE" id="PS00775">
    <property type="entry name" value="GLYCOSYL_HYDROL_F3"/>
    <property type="match status" value="1"/>
</dbReference>
<evidence type="ECO:0000256" key="3">
    <source>
        <dbReference type="ARBA" id="ARBA00005336"/>
    </source>
</evidence>
<dbReference type="FunFam" id="2.60.40.10:FF:000495">
    <property type="entry name" value="Periplasmic beta-glucosidase"/>
    <property type="match status" value="1"/>
</dbReference>
<evidence type="ECO:0000256" key="4">
    <source>
        <dbReference type="ARBA" id="ARBA00012744"/>
    </source>
</evidence>
<dbReference type="InterPro" id="IPR013783">
    <property type="entry name" value="Ig-like_fold"/>
</dbReference>
<evidence type="ECO:0000256" key="9">
    <source>
        <dbReference type="ARBA" id="ARBA00023295"/>
    </source>
</evidence>
<dbReference type="UniPathway" id="UPA00696"/>
<dbReference type="InterPro" id="IPR017853">
    <property type="entry name" value="GH"/>
</dbReference>
<dbReference type="AlphaFoldDB" id="A0A1B8GT34"/>
<dbReference type="Pfam" id="PF00933">
    <property type="entry name" value="Glyco_hydro_3"/>
    <property type="match status" value="1"/>
</dbReference>
<dbReference type="STRING" id="342668.A0A1B8GT34"/>
<evidence type="ECO:0000256" key="11">
    <source>
        <dbReference type="RuleBase" id="RU361161"/>
    </source>
</evidence>
<comment type="similarity">
    <text evidence="3 11">Belongs to the glycosyl hydrolase 3 family.</text>
</comment>
<evidence type="ECO:0000256" key="2">
    <source>
        <dbReference type="ARBA" id="ARBA00004987"/>
    </source>
</evidence>
<feature type="domain" description="PA14" evidence="12">
    <location>
        <begin position="397"/>
        <end position="556"/>
    </location>
</feature>
<dbReference type="SMART" id="SM00758">
    <property type="entry name" value="PA14"/>
    <property type="match status" value="1"/>
</dbReference>
<dbReference type="EMBL" id="KV460214">
    <property type="protein sequence ID" value="OBT98993.1"/>
    <property type="molecule type" value="Genomic_DNA"/>
</dbReference>
<dbReference type="InterPro" id="IPR036881">
    <property type="entry name" value="Glyco_hydro_3_C_sf"/>
</dbReference>
<dbReference type="SUPFAM" id="SSF52279">
    <property type="entry name" value="Beta-D-glucan exohydrolase, C-terminal domain"/>
    <property type="match status" value="1"/>
</dbReference>
<keyword evidence="10 11" id="KW-0624">Polysaccharide degradation</keyword>
<comment type="pathway">
    <text evidence="2 11">Glycan metabolism; cellulose degradation.</text>
</comment>
<evidence type="ECO:0000313" key="13">
    <source>
        <dbReference type="EMBL" id="OBT98993.1"/>
    </source>
</evidence>
<comment type="catalytic activity">
    <reaction evidence="1 11">
        <text>Hydrolysis of terminal, non-reducing beta-D-glucosyl residues with release of beta-D-glucose.</text>
        <dbReference type="EC" id="3.2.1.21"/>
    </reaction>
</comment>
<dbReference type="InterPro" id="IPR037524">
    <property type="entry name" value="PA14/GLEYA"/>
</dbReference>
<evidence type="ECO:0000259" key="12">
    <source>
        <dbReference type="PROSITE" id="PS51820"/>
    </source>
</evidence>
<keyword evidence="9 11" id="KW-0326">Glycosidase</keyword>
<keyword evidence="8 11" id="KW-0119">Carbohydrate metabolism</keyword>
<name>A0A1B8GT34_9PEZI</name>
<dbReference type="GeneID" id="28835663"/>
<evidence type="ECO:0000256" key="8">
    <source>
        <dbReference type="ARBA" id="ARBA00023277"/>
    </source>
</evidence>
<keyword evidence="5 11" id="KW-0378">Hydrolase</keyword>
<dbReference type="PROSITE" id="PS51820">
    <property type="entry name" value="PA14"/>
    <property type="match status" value="1"/>
</dbReference>
<dbReference type="PANTHER" id="PTHR42715">
    <property type="entry name" value="BETA-GLUCOSIDASE"/>
    <property type="match status" value="1"/>
</dbReference>
<dbReference type="Gene3D" id="2.60.120.260">
    <property type="entry name" value="Galactose-binding domain-like"/>
    <property type="match status" value="1"/>
</dbReference>
<dbReference type="Pfam" id="PF07691">
    <property type="entry name" value="PA14"/>
    <property type="match status" value="1"/>
</dbReference>
<dbReference type="PRINTS" id="PR00133">
    <property type="entry name" value="GLHYDRLASE3"/>
</dbReference>
<dbReference type="InterPro" id="IPR002772">
    <property type="entry name" value="Glyco_hydro_3_C"/>
</dbReference>
<organism evidence="13 14">
    <name type="scientific">Pseudogymnoascus verrucosus</name>
    <dbReference type="NCBI Taxonomy" id="342668"/>
    <lineage>
        <taxon>Eukaryota</taxon>
        <taxon>Fungi</taxon>
        <taxon>Dikarya</taxon>
        <taxon>Ascomycota</taxon>
        <taxon>Pezizomycotina</taxon>
        <taxon>Leotiomycetes</taxon>
        <taxon>Thelebolales</taxon>
        <taxon>Thelebolaceae</taxon>
        <taxon>Pseudogymnoascus</taxon>
    </lineage>
</organism>
<keyword evidence="14" id="KW-1185">Reference proteome</keyword>
<dbReference type="Gene3D" id="3.40.50.1700">
    <property type="entry name" value="Glycoside hydrolase family 3 C-terminal domain"/>
    <property type="match status" value="1"/>
</dbReference>
<dbReference type="GO" id="GO:0030245">
    <property type="term" value="P:cellulose catabolic process"/>
    <property type="evidence" value="ECO:0007669"/>
    <property type="project" value="UniProtKB-UniPathway"/>
</dbReference>
<reference evidence="14" key="2">
    <citation type="journal article" date="2018" name="Nat. Commun.">
        <title>Extreme sensitivity to ultraviolet light in the fungal pathogen causing white-nose syndrome of bats.</title>
        <authorList>
            <person name="Palmer J.M."/>
            <person name="Drees K.P."/>
            <person name="Foster J.T."/>
            <person name="Lindner D.L."/>
        </authorList>
    </citation>
    <scope>NUCLEOTIDE SEQUENCE [LARGE SCALE GENOMIC DNA]</scope>
    <source>
        <strain evidence="14">UAMH 10579</strain>
    </source>
</reference>
<dbReference type="InterPro" id="IPR026891">
    <property type="entry name" value="Fn3-like"/>
</dbReference>
<dbReference type="PANTHER" id="PTHR42715:SF13">
    <property type="entry name" value="BETA-GLUCOSIDASE K-RELATED"/>
    <property type="match status" value="1"/>
</dbReference>
<evidence type="ECO:0000256" key="1">
    <source>
        <dbReference type="ARBA" id="ARBA00000448"/>
    </source>
</evidence>
<evidence type="ECO:0000313" key="14">
    <source>
        <dbReference type="Proteomes" id="UP000091956"/>
    </source>
</evidence>
<gene>
    <name evidence="13" type="ORF">VE01_02277</name>
</gene>
<dbReference type="InterPro" id="IPR019800">
    <property type="entry name" value="Glyco_hydro_3_AS"/>
</dbReference>
<dbReference type="InterPro" id="IPR011658">
    <property type="entry name" value="PA14_dom"/>
</dbReference>
<dbReference type="SUPFAM" id="SSF51445">
    <property type="entry name" value="(Trans)glycosidases"/>
    <property type="match status" value="1"/>
</dbReference>
<dbReference type="GO" id="GO:0008422">
    <property type="term" value="F:beta-glucosidase activity"/>
    <property type="evidence" value="ECO:0007669"/>
    <property type="project" value="UniProtKB-EC"/>
</dbReference>
<dbReference type="FunFam" id="3.20.20.300:FF:000006">
    <property type="entry name" value="Beta-glucosidase H"/>
    <property type="match status" value="1"/>
</dbReference>
<keyword evidence="7" id="KW-0325">Glycoprotein</keyword>
<evidence type="ECO:0000256" key="7">
    <source>
        <dbReference type="ARBA" id="ARBA00023180"/>
    </source>
</evidence>
<dbReference type="OrthoDB" id="47059at2759"/>
<evidence type="ECO:0000256" key="5">
    <source>
        <dbReference type="ARBA" id="ARBA00022801"/>
    </source>
</evidence>
<evidence type="ECO:0000256" key="10">
    <source>
        <dbReference type="ARBA" id="ARBA00023326"/>
    </source>
</evidence>
<dbReference type="Pfam" id="PF01915">
    <property type="entry name" value="Glyco_hydro_3_C"/>
    <property type="match status" value="1"/>
</dbReference>
<evidence type="ECO:0000256" key="6">
    <source>
        <dbReference type="ARBA" id="ARBA00023001"/>
    </source>
</evidence>
<sequence>MSPAFEIESVIQEATINEKISLLAGKDFWHTHPLERFNIPSIRTSDGPNGVRGTKFFGGVPAACLPCGTGLASTWDLELLRKAGMLIGEECLAKGAACWLGPTINIQRSPLGGRGFESFSEDPYFSGKLAGSYINGVQSKDVVATVKHYVANDQEHERVAVDAKVTERALREIYLLPFQIAIADSAPGAVMTAYNKVNGTHVSEDKRLLQDILRNEWRWKGLVMSDWFGTYSTTEAFNAGLDLEMPGPSRWRTGIANLAVSSRKVTDETINDRVRNVLEFVQRASKAKISLTETVRDFPEDRKLNRQLAGDSVVVLKNNASVLPLSKDIKQIALIGSNLKNVAFCGGGSASLEPYYTISPYQGIIDKLGKDTAVHYEIGAYSHALLPILSDGLTTPDGRPGALISFFADPPSVCNRQVVDQLSIREAFFQLMDYRHPQLETLYYATVEGFFLAPATGIFQFGITVYGSGNLFIDNKLVIENTETQRPGTSFFGKGTAEEIGEVDLVEGKTYHVRLEFASSPTSKVLKPGVVAFPGGAGRIGTALKINEEEHIRRAARLASENEHTIICVGLSKDWESEGFDRQDMDLPGNVSRLLSAVVEANPRTVVVTQSGTPINMLPWADKTTTQVHAWYGGNETGNGLADVLFGDVNANGRLPLSFPRRNADNPAFLNFRSEGGRVVYGEDIYVGYRYYEKVEREVLFPFGHGLSYTTFEFSDLHVEKTRVVLKVTNTGGCAGREVIQLYIGADEHASRISRPKKELKGFAKVFLEMNEMQEVIIQLDRFATAYYDEILAKWVNEKGKYKVLIGKSSANIVLEGDLEVEETVVWSGL</sequence>
<dbReference type="Pfam" id="PF14310">
    <property type="entry name" value="Fn3-like"/>
    <property type="match status" value="1"/>
</dbReference>
<accession>A0A1B8GT34</accession>
<keyword evidence="6" id="KW-0136">Cellulose degradation</keyword>
<dbReference type="Proteomes" id="UP000091956">
    <property type="component" value="Unassembled WGS sequence"/>
</dbReference>
<dbReference type="InterPro" id="IPR036962">
    <property type="entry name" value="Glyco_hydro_3_N_sf"/>
</dbReference>
<dbReference type="Gene3D" id="2.60.40.10">
    <property type="entry name" value="Immunoglobulins"/>
    <property type="match status" value="1"/>
</dbReference>
<dbReference type="SMART" id="SM01217">
    <property type="entry name" value="Fn3_like"/>
    <property type="match status" value="1"/>
</dbReference>
<proteinExistence type="inferred from homology"/>
<dbReference type="RefSeq" id="XP_018132726.1">
    <property type="nucleotide sequence ID" value="XM_018271787.2"/>
</dbReference>